<dbReference type="CDD" id="cd00303">
    <property type="entry name" value="retropepsin_like"/>
    <property type="match status" value="1"/>
</dbReference>
<dbReference type="PROSITE" id="PS50158">
    <property type="entry name" value="ZF_CCHC"/>
    <property type="match status" value="1"/>
</dbReference>
<name>A0ABM0V6R9_CAMSA</name>
<dbReference type="Gene3D" id="3.10.10.10">
    <property type="entry name" value="HIV Type 1 Reverse Transcriptase, subunit A, domain 1"/>
    <property type="match status" value="1"/>
</dbReference>
<organism evidence="5 6">
    <name type="scientific">Camelina sativa</name>
    <name type="common">False flax</name>
    <name type="synonym">Myagrum sativum</name>
    <dbReference type="NCBI Taxonomy" id="90675"/>
    <lineage>
        <taxon>Eukaryota</taxon>
        <taxon>Viridiplantae</taxon>
        <taxon>Streptophyta</taxon>
        <taxon>Embryophyta</taxon>
        <taxon>Tracheophyta</taxon>
        <taxon>Spermatophyta</taxon>
        <taxon>Magnoliopsida</taxon>
        <taxon>eudicotyledons</taxon>
        <taxon>Gunneridae</taxon>
        <taxon>Pentapetalae</taxon>
        <taxon>rosids</taxon>
        <taxon>malvids</taxon>
        <taxon>Brassicales</taxon>
        <taxon>Brassicaceae</taxon>
        <taxon>Camelineae</taxon>
        <taxon>Camelina</taxon>
    </lineage>
</organism>
<dbReference type="Gene3D" id="3.30.70.270">
    <property type="match status" value="1"/>
</dbReference>
<evidence type="ECO:0000313" key="6">
    <source>
        <dbReference type="RefSeq" id="XP_010451773.2"/>
    </source>
</evidence>
<dbReference type="SUPFAM" id="SSF56672">
    <property type="entry name" value="DNA/RNA polymerases"/>
    <property type="match status" value="1"/>
</dbReference>
<dbReference type="Gene3D" id="4.10.60.10">
    <property type="entry name" value="Zinc finger, CCHC-type"/>
    <property type="match status" value="1"/>
</dbReference>
<dbReference type="PROSITE" id="PS50878">
    <property type="entry name" value="RT_POL"/>
    <property type="match status" value="1"/>
</dbReference>
<accession>A0ABM0V6R9</accession>
<dbReference type="CDD" id="cd01647">
    <property type="entry name" value="RT_LTR"/>
    <property type="match status" value="1"/>
</dbReference>
<keyword evidence="1" id="KW-0863">Zinc-finger</keyword>
<dbReference type="Pfam" id="PF00098">
    <property type="entry name" value="zf-CCHC"/>
    <property type="match status" value="1"/>
</dbReference>
<feature type="region of interest" description="Disordered" evidence="2">
    <location>
        <begin position="1"/>
        <end position="30"/>
    </location>
</feature>
<dbReference type="Pfam" id="PF00078">
    <property type="entry name" value="RVT_1"/>
    <property type="match status" value="1"/>
</dbReference>
<evidence type="ECO:0000259" key="3">
    <source>
        <dbReference type="PROSITE" id="PS50158"/>
    </source>
</evidence>
<feature type="domain" description="Reverse transcriptase" evidence="4">
    <location>
        <begin position="360"/>
        <end position="539"/>
    </location>
</feature>
<evidence type="ECO:0000256" key="1">
    <source>
        <dbReference type="PROSITE-ProRule" id="PRU00047"/>
    </source>
</evidence>
<dbReference type="PANTHER" id="PTHR35046">
    <property type="entry name" value="ZINC KNUCKLE (CCHC-TYPE) FAMILY PROTEIN"/>
    <property type="match status" value="1"/>
</dbReference>
<dbReference type="PANTHER" id="PTHR35046:SF9">
    <property type="entry name" value="RNA-DIRECTED DNA POLYMERASE"/>
    <property type="match status" value="1"/>
</dbReference>
<proteinExistence type="predicted"/>
<sequence>MTTRFDTCFRPKEPAKDIRTDPHPPPNEARSRDIVCFKCQGRGHYAWDCPNPRAMITTPAGDIESQDEEEGEPDDHAEPVELEEAIAEPDVGELLMIRWMLSTSLALDDLNQRNNIFHTRCTVSGKVCGLIIDGGSCTNVASSYMVKKLSLPTTNHPKPYKLKWLNDKVVIQVSQQVTVPFSVGRYEDQVLCDVVPMQASHLLLGRPWQFDKRTSHCGHTDQYTLVHDSKRVCLKSLSPTQVSEMQSKLVKDPNSKMNFLIIANDVRRSLSDSTCQVLLMVFKDVLTVGDNGDHIPDAIKALLKTFQDVFPEELPYGLPLVRGIKHQTYLIPGAQLPNRPAYRVNPTEAKELERQVGDLMRQGYVRQSLSPCAVPVLLVPKKYGTWRMCVDCRAVNNITVKYQHPIPRLDDMLDELSGSTIFSKIDLKSGYHQVRMKEGDEWKIAFKTKQGLYEWLVMPFGLSNAPSTFMRLMNHVLRAYINKFVVVYFDDILVYSQNLEDHLIHLEHVLKTLREEKLYANLKKCVFGAVELVFLGFVPSLEFPWACKFLPAVREGFQLHSRTAHSRDQEEQGVLVGTGARGILPRAKEPADPSTAFGPTRFQQNVRSGV</sequence>
<dbReference type="InterPro" id="IPR000477">
    <property type="entry name" value="RT_dom"/>
</dbReference>
<feature type="domain" description="CCHC-type" evidence="3">
    <location>
        <begin position="36"/>
        <end position="51"/>
    </location>
</feature>
<dbReference type="SUPFAM" id="SSF57756">
    <property type="entry name" value="Retrovirus zinc finger-like domains"/>
    <property type="match status" value="1"/>
</dbReference>
<dbReference type="InterPro" id="IPR001878">
    <property type="entry name" value="Znf_CCHC"/>
</dbReference>
<dbReference type="Gene3D" id="2.40.70.10">
    <property type="entry name" value="Acid Proteases"/>
    <property type="match status" value="1"/>
</dbReference>
<feature type="compositionally biased region" description="Basic and acidic residues" evidence="2">
    <location>
        <begin position="7"/>
        <end position="22"/>
    </location>
</feature>
<evidence type="ECO:0000259" key="4">
    <source>
        <dbReference type="PROSITE" id="PS50878"/>
    </source>
</evidence>
<dbReference type="InterPro" id="IPR043502">
    <property type="entry name" value="DNA/RNA_pol_sf"/>
</dbReference>
<dbReference type="InterPro" id="IPR036875">
    <property type="entry name" value="Znf_CCHC_sf"/>
</dbReference>
<keyword evidence="1" id="KW-0862">Zinc</keyword>
<evidence type="ECO:0000256" key="2">
    <source>
        <dbReference type="SAM" id="MobiDB-lite"/>
    </source>
</evidence>
<dbReference type="GeneID" id="104733947"/>
<dbReference type="InterPro" id="IPR043128">
    <property type="entry name" value="Rev_trsase/Diguanyl_cyclase"/>
</dbReference>
<dbReference type="InterPro" id="IPR021109">
    <property type="entry name" value="Peptidase_aspartic_dom_sf"/>
</dbReference>
<gene>
    <name evidence="6" type="primary">LOC104733947</name>
</gene>
<keyword evidence="1" id="KW-0479">Metal-binding</keyword>
<protein>
    <submittedName>
        <fullName evidence="6">Uncharacterized protein LOC104733947</fullName>
    </submittedName>
</protein>
<dbReference type="Proteomes" id="UP000694864">
    <property type="component" value="Chromosome 12"/>
</dbReference>
<dbReference type="RefSeq" id="XP_010451773.2">
    <property type="nucleotide sequence ID" value="XM_010453471.2"/>
</dbReference>
<keyword evidence="5" id="KW-1185">Reference proteome</keyword>
<reference evidence="6" key="2">
    <citation type="submission" date="2025-08" db="UniProtKB">
        <authorList>
            <consortium name="RefSeq"/>
        </authorList>
    </citation>
    <scope>IDENTIFICATION</scope>
    <source>
        <tissue evidence="6">Leaf</tissue>
    </source>
</reference>
<dbReference type="SMART" id="SM00343">
    <property type="entry name" value="ZnF_C2HC"/>
    <property type="match status" value="1"/>
</dbReference>
<reference evidence="5" key="1">
    <citation type="journal article" date="2014" name="Nat. Commun.">
        <title>The emerging biofuel crop Camelina sativa retains a highly undifferentiated hexaploid genome structure.</title>
        <authorList>
            <person name="Kagale S."/>
            <person name="Koh C."/>
            <person name="Nixon J."/>
            <person name="Bollina V."/>
            <person name="Clarke W.E."/>
            <person name="Tuteja R."/>
            <person name="Spillane C."/>
            <person name="Robinson S.J."/>
            <person name="Links M.G."/>
            <person name="Clarke C."/>
            <person name="Higgins E.E."/>
            <person name="Huebert T."/>
            <person name="Sharpe A.G."/>
            <person name="Parkin I.A."/>
        </authorList>
    </citation>
    <scope>NUCLEOTIDE SEQUENCE [LARGE SCALE GENOMIC DNA]</scope>
    <source>
        <strain evidence="5">cv. DH55</strain>
    </source>
</reference>
<evidence type="ECO:0000313" key="5">
    <source>
        <dbReference type="Proteomes" id="UP000694864"/>
    </source>
</evidence>